<dbReference type="AlphaFoldDB" id="A0A2G5CN72"/>
<dbReference type="Proteomes" id="UP000230069">
    <property type="component" value="Unassembled WGS sequence"/>
</dbReference>
<name>A0A2G5CN72_AQUCA</name>
<evidence type="ECO:0000313" key="1">
    <source>
        <dbReference type="EMBL" id="PIA32731.1"/>
    </source>
</evidence>
<evidence type="ECO:0000313" key="2">
    <source>
        <dbReference type="Proteomes" id="UP000230069"/>
    </source>
</evidence>
<keyword evidence="2" id="KW-1185">Reference proteome</keyword>
<gene>
    <name evidence="1" type="ORF">AQUCO_04400138v1</name>
</gene>
<accession>A0A2G5CN72</accession>
<sequence>MSLALYLCYIYVNCPMKLIVLLNVKIPIFVHPSSTLDILNLKTTSIRGWKYIFCRLSFSGLKIQADV</sequence>
<dbReference type="EMBL" id="KZ305061">
    <property type="protein sequence ID" value="PIA32731.1"/>
    <property type="molecule type" value="Genomic_DNA"/>
</dbReference>
<organism evidence="1 2">
    <name type="scientific">Aquilegia coerulea</name>
    <name type="common">Rocky mountain columbine</name>
    <dbReference type="NCBI Taxonomy" id="218851"/>
    <lineage>
        <taxon>Eukaryota</taxon>
        <taxon>Viridiplantae</taxon>
        <taxon>Streptophyta</taxon>
        <taxon>Embryophyta</taxon>
        <taxon>Tracheophyta</taxon>
        <taxon>Spermatophyta</taxon>
        <taxon>Magnoliopsida</taxon>
        <taxon>Ranunculales</taxon>
        <taxon>Ranunculaceae</taxon>
        <taxon>Thalictroideae</taxon>
        <taxon>Aquilegia</taxon>
    </lineage>
</organism>
<dbReference type="InParanoid" id="A0A2G5CN72"/>
<protein>
    <submittedName>
        <fullName evidence="1">Uncharacterized protein</fullName>
    </submittedName>
</protein>
<reference evidence="1 2" key="1">
    <citation type="submission" date="2017-09" db="EMBL/GenBank/DDBJ databases">
        <title>WGS assembly of Aquilegia coerulea Goldsmith.</title>
        <authorList>
            <person name="Hodges S."/>
            <person name="Kramer E."/>
            <person name="Nordborg M."/>
            <person name="Tomkins J."/>
            <person name="Borevitz J."/>
            <person name="Derieg N."/>
            <person name="Yan J."/>
            <person name="Mihaltcheva S."/>
            <person name="Hayes R.D."/>
            <person name="Rokhsar D."/>
        </authorList>
    </citation>
    <scope>NUCLEOTIDE SEQUENCE [LARGE SCALE GENOMIC DNA]</scope>
    <source>
        <strain evidence="2">cv. Goldsmith</strain>
    </source>
</reference>
<proteinExistence type="predicted"/>